<dbReference type="EMBL" id="CP019948">
    <property type="protein sequence ID" value="ARN80215.1"/>
    <property type="molecule type" value="Genomic_DNA"/>
</dbReference>
<keyword evidence="4" id="KW-1185">Reference proteome</keyword>
<evidence type="ECO:0000313" key="4">
    <source>
        <dbReference type="Proteomes" id="UP000193978"/>
    </source>
</evidence>
<proteinExistence type="predicted"/>
<dbReference type="InterPro" id="IPR019223">
    <property type="entry name" value="DUF2147"/>
</dbReference>
<accession>A0A1W6MRM1</accession>
<dbReference type="STRING" id="655015.B1812_02960"/>
<keyword evidence="1" id="KW-0732">Signal</keyword>
<evidence type="ECO:0000313" key="3">
    <source>
        <dbReference type="EMBL" id="ARN80215.1"/>
    </source>
</evidence>
<dbReference type="KEGG" id="mbry:B1812_02960"/>
<organism evidence="3 4">
    <name type="scientific">Methylocystis bryophila</name>
    <dbReference type="NCBI Taxonomy" id="655015"/>
    <lineage>
        <taxon>Bacteria</taxon>
        <taxon>Pseudomonadati</taxon>
        <taxon>Pseudomonadota</taxon>
        <taxon>Alphaproteobacteria</taxon>
        <taxon>Hyphomicrobiales</taxon>
        <taxon>Methylocystaceae</taxon>
        <taxon>Methylocystis</taxon>
    </lineage>
</organism>
<reference evidence="3 4" key="1">
    <citation type="submission" date="2017-02" db="EMBL/GenBank/DDBJ databases">
        <authorList>
            <person name="Peterson S.W."/>
        </authorList>
    </citation>
    <scope>NUCLEOTIDE SEQUENCE [LARGE SCALE GENOMIC DNA]</scope>
    <source>
        <strain evidence="3 4">S285</strain>
    </source>
</reference>
<dbReference type="Proteomes" id="UP000193978">
    <property type="component" value="Chromosome"/>
</dbReference>
<gene>
    <name evidence="3" type="ORF">B1812_02960</name>
</gene>
<dbReference type="AlphaFoldDB" id="A0A1W6MRM1"/>
<dbReference type="RefSeq" id="WP_245300034.1">
    <property type="nucleotide sequence ID" value="NZ_AP027149.1"/>
</dbReference>
<feature type="domain" description="DUF2147" evidence="2">
    <location>
        <begin position="28"/>
        <end position="135"/>
    </location>
</feature>
<dbReference type="Pfam" id="PF09917">
    <property type="entry name" value="DUF2147"/>
    <property type="match status" value="1"/>
</dbReference>
<feature type="chain" id="PRO_5013230070" description="DUF2147 domain-containing protein" evidence="1">
    <location>
        <begin position="24"/>
        <end position="137"/>
    </location>
</feature>
<name>A0A1W6MRM1_9HYPH</name>
<sequence>MKSGRLMLAIPALTLLTASTALAAGPIGKWRVGDGTAVVGLRMCGANLCGVIEAGPEKSALDDNNPDPAQRARRLLGLPILNLKKSGDNSWAGTVYNANDGQNYQASLKQTSETQLTLEGCVVGTNICGSDSWTRVR</sequence>
<dbReference type="Gene3D" id="2.40.128.520">
    <property type="match status" value="1"/>
</dbReference>
<evidence type="ECO:0000259" key="2">
    <source>
        <dbReference type="Pfam" id="PF09917"/>
    </source>
</evidence>
<evidence type="ECO:0000256" key="1">
    <source>
        <dbReference type="SAM" id="SignalP"/>
    </source>
</evidence>
<feature type="signal peptide" evidence="1">
    <location>
        <begin position="1"/>
        <end position="23"/>
    </location>
</feature>
<dbReference type="PANTHER" id="PTHR36919:SF2">
    <property type="entry name" value="BLL6627 PROTEIN"/>
    <property type="match status" value="1"/>
</dbReference>
<dbReference type="PANTHER" id="PTHR36919">
    <property type="entry name" value="BLR1215 PROTEIN"/>
    <property type="match status" value="1"/>
</dbReference>
<protein>
    <recommendedName>
        <fullName evidence="2">DUF2147 domain-containing protein</fullName>
    </recommendedName>
</protein>